<dbReference type="Gene3D" id="3.20.20.70">
    <property type="entry name" value="Aldolase class I"/>
    <property type="match status" value="1"/>
</dbReference>
<gene>
    <name evidence="8" type="ORF">ACFQSB_23325</name>
</gene>
<feature type="compositionally biased region" description="Pro residues" evidence="6">
    <location>
        <begin position="455"/>
        <end position="469"/>
    </location>
</feature>
<evidence type="ECO:0000256" key="1">
    <source>
        <dbReference type="ARBA" id="ARBA00009743"/>
    </source>
</evidence>
<feature type="region of interest" description="Disordered" evidence="6">
    <location>
        <begin position="448"/>
        <end position="474"/>
    </location>
</feature>
<comment type="catalytic activity">
    <reaction evidence="5">
        <text>Hydrolysis of terminal, non-reducing alpha-D-galactose residues in alpha-D-galactosides, including galactose oligosaccharides, galactomannans and galactolipids.</text>
        <dbReference type="EC" id="3.2.1.22"/>
    </reaction>
</comment>
<dbReference type="CDD" id="cd14792">
    <property type="entry name" value="GH27"/>
    <property type="match status" value="1"/>
</dbReference>
<dbReference type="SUPFAM" id="SSF51011">
    <property type="entry name" value="Glycosyl hydrolase domain"/>
    <property type="match status" value="1"/>
</dbReference>
<dbReference type="PANTHER" id="PTHR11452:SF75">
    <property type="entry name" value="ALPHA-GALACTOSIDASE MEL1"/>
    <property type="match status" value="1"/>
</dbReference>
<keyword evidence="3 5" id="KW-0378">Hydrolase</keyword>
<sequence>MRLRRAARPPSRAAITSVRFRPARLGLRLLVAAHLAILTVASAGWALADTAHTMGRADTTDAAQAGAAAAASPVTTPPMGWASWNTFAAQINYNVIKAQTDAMVSSGMKDAGYQYVNIDEGWWQGTRDGSGNITVDTNEWPGGMKAIADYIHSKGLKAGIYTDAGRDGCGYYYPTGRPAAPGSGSEGHYDQDFLAFSQWGFDFVKVDWCGGNAEGLDSQRTYQAISDAIGRATAQTGRPMVLSVCNWGNQSPWNWAPAMSTMWRTSGDIIYWGQSASMDRVLANFDSAQHPSAQSPGRYNDPDMLIVGMPSFTAAQNRTHMGLWAISGAPLLAGNNLATMSAETRAILTNREVLAVDQDALGRQGVKVAEDQTGRQVYSKVLSGTGRRAVLLLNRTTSAASITARWSDLGLTGAATVRNLWTATDAGTFTGSYTVTVPAREAVLITVTGTTGTPSPTPSATPTATPTPTPTTGAGAIKSVSSGRCLDVSGASQTNGSAAQIWDCNGQANQQWTPTASGELRVYGGKCLDVSNRATANRSPVVIWDCNGQNNQQWRFNSDGTITAVGANKCLDVPDNASANGTKLVIWDCNGGANQRWTRT</sequence>
<protein>
    <recommendedName>
        <fullName evidence="5">Alpha-galactosidase</fullName>
        <ecNumber evidence="5">3.2.1.22</ecNumber>
    </recommendedName>
    <alternativeName>
        <fullName evidence="5">Melibiase</fullName>
    </alternativeName>
</protein>
<dbReference type="Pfam" id="PF16499">
    <property type="entry name" value="Melibiase_2"/>
    <property type="match status" value="1"/>
</dbReference>
<evidence type="ECO:0000259" key="7">
    <source>
        <dbReference type="SMART" id="SM00458"/>
    </source>
</evidence>
<dbReference type="GO" id="GO:0016787">
    <property type="term" value="F:hydrolase activity"/>
    <property type="evidence" value="ECO:0007669"/>
    <property type="project" value="UniProtKB-KW"/>
</dbReference>
<keyword evidence="2" id="KW-0732">Signal</keyword>
<dbReference type="InterPro" id="IPR000772">
    <property type="entry name" value="Ricin_B_lectin"/>
</dbReference>
<dbReference type="InterPro" id="IPR017853">
    <property type="entry name" value="GH"/>
</dbReference>
<dbReference type="SMART" id="SM00458">
    <property type="entry name" value="RICIN"/>
    <property type="match status" value="1"/>
</dbReference>
<dbReference type="EC" id="3.2.1.22" evidence="5"/>
<comment type="similarity">
    <text evidence="1 5">Belongs to the glycosyl hydrolase 27 family.</text>
</comment>
<evidence type="ECO:0000313" key="8">
    <source>
        <dbReference type="EMBL" id="MFC7385160.1"/>
    </source>
</evidence>
<dbReference type="EMBL" id="JBHTCG010000016">
    <property type="protein sequence ID" value="MFC7385160.1"/>
    <property type="molecule type" value="Genomic_DNA"/>
</dbReference>
<dbReference type="InterPro" id="IPR041233">
    <property type="entry name" value="Melibiase_C"/>
</dbReference>
<dbReference type="SUPFAM" id="SSF50370">
    <property type="entry name" value="Ricin B-like lectins"/>
    <property type="match status" value="1"/>
</dbReference>
<name>A0ABW2PA99_9ACTN</name>
<dbReference type="Gene3D" id="2.80.10.50">
    <property type="match status" value="1"/>
</dbReference>
<proteinExistence type="inferred from homology"/>
<dbReference type="InterPro" id="IPR035992">
    <property type="entry name" value="Ricin_B-like_lectins"/>
</dbReference>
<reference evidence="9" key="1">
    <citation type="journal article" date="2019" name="Int. J. Syst. Evol. Microbiol.">
        <title>The Global Catalogue of Microorganisms (GCM) 10K type strain sequencing project: providing services to taxonomists for standard genome sequencing and annotation.</title>
        <authorList>
            <consortium name="The Broad Institute Genomics Platform"/>
            <consortium name="The Broad Institute Genome Sequencing Center for Infectious Disease"/>
            <person name="Wu L."/>
            <person name="Ma J."/>
        </authorList>
    </citation>
    <scope>NUCLEOTIDE SEQUENCE [LARGE SCALE GENOMIC DNA]</scope>
    <source>
        <strain evidence="9">CECT 7649</strain>
    </source>
</reference>
<dbReference type="Proteomes" id="UP001596496">
    <property type="component" value="Unassembled WGS sequence"/>
</dbReference>
<keyword evidence="9" id="KW-1185">Reference proteome</keyword>
<dbReference type="SUPFAM" id="SSF51445">
    <property type="entry name" value="(Trans)glycosidases"/>
    <property type="match status" value="1"/>
</dbReference>
<keyword evidence="4 5" id="KW-0326">Glycosidase</keyword>
<evidence type="ECO:0000256" key="2">
    <source>
        <dbReference type="ARBA" id="ARBA00022729"/>
    </source>
</evidence>
<accession>A0ABW2PA99</accession>
<feature type="domain" description="Ricin B lectin" evidence="7">
    <location>
        <begin position="474"/>
        <end position="600"/>
    </location>
</feature>
<dbReference type="CDD" id="cd23418">
    <property type="entry name" value="beta-trefoil_Ricin_XLN-like"/>
    <property type="match status" value="1"/>
</dbReference>
<dbReference type="PROSITE" id="PS50231">
    <property type="entry name" value="RICIN_B_LECTIN"/>
    <property type="match status" value="1"/>
</dbReference>
<dbReference type="InterPro" id="IPR002241">
    <property type="entry name" value="Glyco_hydro_27"/>
</dbReference>
<dbReference type="NCBIfam" id="NF035930">
    <property type="entry name" value="lectin_2"/>
    <property type="match status" value="1"/>
</dbReference>
<dbReference type="Pfam" id="PF17801">
    <property type="entry name" value="Melibiase_C"/>
    <property type="match status" value="1"/>
</dbReference>
<dbReference type="RefSeq" id="WP_380829059.1">
    <property type="nucleotide sequence ID" value="NZ_JBHTCG010000016.1"/>
</dbReference>
<dbReference type="Gene3D" id="2.60.40.1180">
    <property type="entry name" value="Golgi alpha-mannosidase II"/>
    <property type="match status" value="1"/>
</dbReference>
<dbReference type="PANTHER" id="PTHR11452">
    <property type="entry name" value="ALPHA-GALACTOSIDASE/ALPHA-N-ACETYLGALACTOSAMINIDASE"/>
    <property type="match status" value="1"/>
</dbReference>
<evidence type="ECO:0000256" key="4">
    <source>
        <dbReference type="ARBA" id="ARBA00023295"/>
    </source>
</evidence>
<dbReference type="InterPro" id="IPR013780">
    <property type="entry name" value="Glyco_hydro_b"/>
</dbReference>
<comment type="caution">
    <text evidence="8">The sequence shown here is derived from an EMBL/GenBank/DDBJ whole genome shotgun (WGS) entry which is preliminary data.</text>
</comment>
<dbReference type="InterPro" id="IPR013785">
    <property type="entry name" value="Aldolase_TIM"/>
</dbReference>
<dbReference type="PRINTS" id="PR00740">
    <property type="entry name" value="GLHYDRLASE27"/>
</dbReference>
<evidence type="ECO:0000256" key="3">
    <source>
        <dbReference type="ARBA" id="ARBA00022801"/>
    </source>
</evidence>
<dbReference type="Pfam" id="PF00652">
    <property type="entry name" value="Ricin_B_lectin"/>
    <property type="match status" value="1"/>
</dbReference>
<keyword evidence="5" id="KW-1015">Disulfide bond</keyword>
<evidence type="ECO:0000256" key="5">
    <source>
        <dbReference type="RuleBase" id="RU361168"/>
    </source>
</evidence>
<evidence type="ECO:0000256" key="6">
    <source>
        <dbReference type="SAM" id="MobiDB-lite"/>
    </source>
</evidence>
<organism evidence="8 9">
    <name type="scientific">Sphaerisporangium rhizosphaerae</name>
    <dbReference type="NCBI Taxonomy" id="2269375"/>
    <lineage>
        <taxon>Bacteria</taxon>
        <taxon>Bacillati</taxon>
        <taxon>Actinomycetota</taxon>
        <taxon>Actinomycetes</taxon>
        <taxon>Streptosporangiales</taxon>
        <taxon>Streptosporangiaceae</taxon>
        <taxon>Sphaerisporangium</taxon>
    </lineage>
</organism>
<evidence type="ECO:0000313" key="9">
    <source>
        <dbReference type="Proteomes" id="UP001596496"/>
    </source>
</evidence>